<feature type="compositionally biased region" description="Low complexity" evidence="1">
    <location>
        <begin position="456"/>
        <end position="467"/>
    </location>
</feature>
<dbReference type="OrthoDB" id="10318423at2759"/>
<evidence type="ECO:0000256" key="1">
    <source>
        <dbReference type="SAM" id="MobiDB-lite"/>
    </source>
</evidence>
<dbReference type="EMBL" id="JXTI01000141">
    <property type="protein sequence ID" value="KWX12011.1"/>
    <property type="molecule type" value="Genomic_DNA"/>
</dbReference>
<dbReference type="Proteomes" id="UP000070089">
    <property type="component" value="Unassembled WGS sequence"/>
</dbReference>
<proteinExistence type="predicted"/>
<feature type="compositionally biased region" description="Polar residues" evidence="1">
    <location>
        <begin position="550"/>
        <end position="561"/>
    </location>
</feature>
<feature type="region of interest" description="Disordered" evidence="1">
    <location>
        <begin position="435"/>
        <end position="482"/>
    </location>
</feature>
<gene>
    <name evidence="3" type="ORF">QR46_4005</name>
</gene>
<dbReference type="InterPro" id="IPR042460">
    <property type="entry name" value="DCN1-like_PONY"/>
</dbReference>
<accession>A0A132NPR7</accession>
<dbReference type="InterPro" id="IPR005176">
    <property type="entry name" value="PONY_dom"/>
</dbReference>
<evidence type="ECO:0000313" key="3">
    <source>
        <dbReference type="EMBL" id="KWX12011.1"/>
    </source>
</evidence>
<feature type="region of interest" description="Disordered" evidence="1">
    <location>
        <begin position="394"/>
        <end position="416"/>
    </location>
</feature>
<feature type="region of interest" description="Disordered" evidence="1">
    <location>
        <begin position="550"/>
        <end position="575"/>
    </location>
</feature>
<reference evidence="3 4" key="1">
    <citation type="journal article" date="2015" name="Mol. Biochem. Parasitol.">
        <title>Identification of polymorphic genes for use in assemblage B genotyping assays through comparative genomics of multiple assemblage B Giardia duodenalis isolates.</title>
        <authorList>
            <person name="Wielinga C."/>
            <person name="Thompson R.C."/>
            <person name="Monis P."/>
            <person name="Ryan U."/>
        </authorList>
    </citation>
    <scope>NUCLEOTIDE SEQUENCE [LARGE SCALE GENOMIC DNA]</scope>
    <source>
        <strain evidence="3 4">BAH15c1</strain>
    </source>
</reference>
<dbReference type="VEuPathDB" id="GiardiaDB:QR46_4005"/>
<name>A0A132NPR7_GIAIN</name>
<organism evidence="3 4">
    <name type="scientific">Giardia duodenalis assemblage B</name>
    <dbReference type="NCBI Taxonomy" id="1394984"/>
    <lineage>
        <taxon>Eukaryota</taxon>
        <taxon>Metamonada</taxon>
        <taxon>Diplomonadida</taxon>
        <taxon>Hexamitidae</taxon>
        <taxon>Giardiinae</taxon>
        <taxon>Giardia</taxon>
    </lineage>
</organism>
<dbReference type="AlphaFoldDB" id="A0A132NPR7"/>
<dbReference type="Gene3D" id="1.10.238.200">
    <property type="entry name" value="Cullin, PONY binding domain"/>
    <property type="match status" value="1"/>
</dbReference>
<dbReference type="Pfam" id="PF03556">
    <property type="entry name" value="Cullin_binding"/>
    <property type="match status" value="1"/>
</dbReference>
<sequence>MDDANATASSYNWDKNRYMLPTNFSLPKELQWLETVGTSSMLEGEVLADKIADIHSTHYSSEAMTSARRLWTRVGARATHMGDKYKELLDAIYIKHTIVTTSLICYYCKRSNPRDLSCQDLERFFQTVSDVLSMPITDEMLPISDSHIRLLLQHLLSNDETRLAFFDFIFECNTHEEGITQVTFDNACRVLLVFFSKHKLLSSLLEYIKNSGTTTISKYLWPMLFNFLSTYSSAGAISDNYNFDSSIYPLIIDKFCRQIISSSRADGMANIVQRSEPLDMLNRTDATRQCLEDIDSVLFHQQDSASNDSTLRPETLIRTPNTTKRVQFAGIRDDSFLEHPSPQKINIAPSYTKADTSFRVATPITQAKRDRPPSALSQKQTELAARLAAFKASSQRRLSASGASNSVKQLTSSEKDISNLASPHSVNQQAHLPYSEHNRQQISQSSRPASHDSLYTSSTSNKTISNNMGISDINLKSDKDASQDRLTRSRLLAENPYNYIAPVARIILEARKAIAARQSTRENNNLNQHTRDPITETIQLPGGPCVATPSISSQGCSTDRFSQAPKLSASAMTTPSVTEQAFNSAAHTPLQRQRQTRPLVSDVAAKYASRRNSFKPDCITLQPAQHQTIQNTAIPTTSLTPSIGASSAHGAGATTGMRQLSATAAKYINLQASHAGTTDQIN</sequence>
<comment type="caution">
    <text evidence="3">The sequence shown here is derived from an EMBL/GenBank/DDBJ whole genome shotgun (WGS) entry which is preliminary data.</text>
</comment>
<feature type="domain" description="DCUN1" evidence="2">
    <location>
        <begin position="151"/>
        <end position="256"/>
    </location>
</feature>
<evidence type="ECO:0000313" key="4">
    <source>
        <dbReference type="Proteomes" id="UP000070089"/>
    </source>
</evidence>
<evidence type="ECO:0000259" key="2">
    <source>
        <dbReference type="Pfam" id="PF03556"/>
    </source>
</evidence>
<feature type="compositionally biased region" description="Polar residues" evidence="1">
    <location>
        <begin position="394"/>
        <end position="412"/>
    </location>
</feature>
<protein>
    <recommendedName>
        <fullName evidence="2">DCUN1 domain-containing protein</fullName>
    </recommendedName>
</protein>